<keyword evidence="3" id="KW-1185">Reference proteome</keyword>
<dbReference type="Gene3D" id="3.30.420.10">
    <property type="entry name" value="Ribonuclease H-like superfamily/Ribonuclease H"/>
    <property type="match status" value="1"/>
</dbReference>
<sequence length="384" mass="44010">MMGSRAAPTGYLSVTNAFVMLRLLPMSNRDKDVEILALRHQITLLQRQLGKEKVRFDATDRTFLAGLLHRLPRDVLRRVRLLVRPETVLRWHRDLVARCHADVSRPKRPGRPRTVRSVRTLVLRLAGENPSWGYRRLHGELLVLGVRVAASTVWEILKEAGIDPAPERACSTWADFLRSQADALLACDFLETVTLSGARMYVFAVFEHASRRIRILGATPHPTTAWVVQAARNLVMDLEDTGCRARFMIRDRDGKFPHLFDAILADAGIDIVLSGIQMPRMNSIMERWVQTCRRELLDRTLIWNQRHLLHALREFEQFYNGHRPHQGIANAGPLRPLPTQTIGVAGRRCLVRADRARLHIRQLEDRPRMPRWGILATRFRTGTA</sequence>
<dbReference type="Pfam" id="PF13683">
    <property type="entry name" value="rve_3"/>
    <property type="match status" value="1"/>
</dbReference>
<dbReference type="InterPro" id="IPR012337">
    <property type="entry name" value="RNaseH-like_sf"/>
</dbReference>
<evidence type="ECO:0000259" key="1">
    <source>
        <dbReference type="PROSITE" id="PS50994"/>
    </source>
</evidence>
<dbReference type="SUPFAM" id="SSF53098">
    <property type="entry name" value="Ribonuclease H-like"/>
    <property type="match status" value="1"/>
</dbReference>
<dbReference type="EMBL" id="SHLD01000001">
    <property type="protein sequence ID" value="RZU74968.1"/>
    <property type="molecule type" value="Genomic_DNA"/>
</dbReference>
<dbReference type="PROSITE" id="PS50994">
    <property type="entry name" value="INTEGRASE"/>
    <property type="match status" value="1"/>
</dbReference>
<dbReference type="Proteomes" id="UP000294114">
    <property type="component" value="Unassembled WGS sequence"/>
</dbReference>
<evidence type="ECO:0000313" key="2">
    <source>
        <dbReference type="EMBL" id="RZU74968.1"/>
    </source>
</evidence>
<organism evidence="2 3">
    <name type="scientific">Micromonospora kangleipakensis</name>
    <dbReference type="NCBI Taxonomy" id="1077942"/>
    <lineage>
        <taxon>Bacteria</taxon>
        <taxon>Bacillati</taxon>
        <taxon>Actinomycetota</taxon>
        <taxon>Actinomycetes</taxon>
        <taxon>Micromonosporales</taxon>
        <taxon>Micromonosporaceae</taxon>
        <taxon>Micromonospora</taxon>
    </lineage>
</organism>
<dbReference type="GO" id="GO:0003676">
    <property type="term" value="F:nucleic acid binding"/>
    <property type="evidence" value="ECO:0007669"/>
    <property type="project" value="InterPro"/>
</dbReference>
<accession>A0A4Q8BBN0</accession>
<gene>
    <name evidence="2" type="ORF">EV384_3472</name>
</gene>
<dbReference type="GO" id="GO:0015074">
    <property type="term" value="P:DNA integration"/>
    <property type="evidence" value="ECO:0007669"/>
    <property type="project" value="InterPro"/>
</dbReference>
<feature type="domain" description="Integrase catalytic" evidence="1">
    <location>
        <begin position="162"/>
        <end position="341"/>
    </location>
</feature>
<proteinExistence type="predicted"/>
<reference evidence="2 3" key="1">
    <citation type="submission" date="2019-02" db="EMBL/GenBank/DDBJ databases">
        <title>Sequencing the genomes of 1000 actinobacteria strains.</title>
        <authorList>
            <person name="Klenk H.-P."/>
        </authorList>
    </citation>
    <scope>NUCLEOTIDE SEQUENCE [LARGE SCALE GENOMIC DNA]</scope>
    <source>
        <strain evidence="2 3">DSM 45612</strain>
    </source>
</reference>
<name>A0A4Q8BBN0_9ACTN</name>
<evidence type="ECO:0000313" key="3">
    <source>
        <dbReference type="Proteomes" id="UP000294114"/>
    </source>
</evidence>
<dbReference type="AlphaFoldDB" id="A0A4Q8BBN0"/>
<dbReference type="InterPro" id="IPR001584">
    <property type="entry name" value="Integrase_cat-core"/>
</dbReference>
<protein>
    <submittedName>
        <fullName evidence="2">Integrase-like protein</fullName>
    </submittedName>
</protein>
<dbReference type="InterPro" id="IPR036397">
    <property type="entry name" value="RNaseH_sf"/>
</dbReference>
<comment type="caution">
    <text evidence="2">The sequence shown here is derived from an EMBL/GenBank/DDBJ whole genome shotgun (WGS) entry which is preliminary data.</text>
</comment>